<dbReference type="EMBL" id="MJFZ01000093">
    <property type="protein sequence ID" value="RAW38219.1"/>
    <property type="molecule type" value="Genomic_DNA"/>
</dbReference>
<evidence type="ECO:0000313" key="5">
    <source>
        <dbReference type="EMBL" id="KAG2991543.1"/>
    </source>
</evidence>
<comment type="caution">
    <text evidence="7">The sequence shown here is derived from an EMBL/GenBank/DDBJ whole genome shotgun (WGS) entry which is preliminary data.</text>
</comment>
<keyword evidence="1" id="KW-0175">Coiled coil</keyword>
<dbReference type="Proteomes" id="UP000736787">
    <property type="component" value="Unassembled WGS sequence"/>
</dbReference>
<dbReference type="EMBL" id="RCMK01000180">
    <property type="protein sequence ID" value="KAG2945523.1"/>
    <property type="molecule type" value="Genomic_DNA"/>
</dbReference>
<sequence length="451" mass="51849">MDSLMESSELLDAALSFVNGTLQRPDTGADRAAGYLSSLGGDEWDPEVLLSAMDDDIGDYGTELLPVTPFQWVNAPDVTNTLTHESAQPQLKKKKLNYDPNKARNERRFQLIELRDEVKELEMKLKQLQIIRGKKKPRRKKDRSCHTMSSGMSVVWKEVCIRQLEQRLRAERENMHLKKGCEREMQVVQGLRKLLYRHPSQRDIMYLGENTRTRRIEIPTGCLKQMAALIFDELSTGVENSYRIAEVVVETNSPVPINEMTQKPLLRDAMNGMRMEVFDHHILPFDMRATGDAWWIHWNKYRGQSSEATTSDVIAESFGLEFTDVMANTTATFYVQQILHRHVEGHRTVIVWNAYIEPFMFGNERVSGVYFLEQSHVLIKPDDQNSMSSREGAVPTRMSTCEIITPHFLDPKLSDDPKMADLTDFVASSLSSNIMMRNEKIEYLLLDQSLR</sequence>
<name>A0A329SN98_9STRA</name>
<dbReference type="PANTHER" id="PTHR35796">
    <property type="entry name" value="HYPOTHETICAL CYTOSOLIC PROTEIN"/>
    <property type="match status" value="1"/>
</dbReference>
<gene>
    <name evidence="7" type="ORF">PC110_g5514</name>
    <name evidence="2" type="ORF">PC113_g8239</name>
    <name evidence="3" type="ORF">PC115_g7053</name>
    <name evidence="4" type="ORF">PC117_g8368</name>
    <name evidence="5" type="ORF">PC118_g5035</name>
    <name evidence="6" type="ORF">PC129_g5832</name>
</gene>
<feature type="coiled-coil region" evidence="1">
    <location>
        <begin position="104"/>
        <end position="131"/>
    </location>
</feature>
<dbReference type="STRING" id="29920.A0A329SN98"/>
<protein>
    <submittedName>
        <fullName evidence="7">Uncharacterized protein</fullName>
    </submittedName>
</protein>
<dbReference type="EMBL" id="RCMV01000143">
    <property type="protein sequence ID" value="KAG3223484.1"/>
    <property type="molecule type" value="Genomic_DNA"/>
</dbReference>
<reference evidence="7 8" key="1">
    <citation type="submission" date="2018-01" db="EMBL/GenBank/DDBJ databases">
        <title>Draft genome of the strawberry crown rot pathogen Phytophthora cactorum.</title>
        <authorList>
            <person name="Armitage A.D."/>
            <person name="Lysoe E."/>
            <person name="Nellist C.F."/>
            <person name="Harrison R.J."/>
            <person name="Brurberg M.B."/>
        </authorList>
    </citation>
    <scope>NUCLEOTIDE SEQUENCE [LARGE SCALE GENOMIC DNA]</scope>
    <source>
        <strain evidence="7 8">10300</strain>
    </source>
</reference>
<evidence type="ECO:0000313" key="4">
    <source>
        <dbReference type="EMBL" id="KAG2945523.1"/>
    </source>
</evidence>
<evidence type="ECO:0000313" key="2">
    <source>
        <dbReference type="EMBL" id="KAG2860242.1"/>
    </source>
</evidence>
<accession>A0A329SN98</accession>
<dbReference type="AlphaFoldDB" id="A0A329SN98"/>
<dbReference type="EMBL" id="RCML01000100">
    <property type="protein sequence ID" value="KAG2991543.1"/>
    <property type="molecule type" value="Genomic_DNA"/>
</dbReference>
<keyword evidence="8" id="KW-1185">Reference proteome</keyword>
<dbReference type="Proteomes" id="UP000251314">
    <property type="component" value="Unassembled WGS sequence"/>
</dbReference>
<dbReference type="Proteomes" id="UP000760860">
    <property type="component" value="Unassembled WGS sequence"/>
</dbReference>
<dbReference type="OrthoDB" id="97306at2759"/>
<reference evidence="6" key="2">
    <citation type="submission" date="2018-05" db="EMBL/GenBank/DDBJ databases">
        <title>Effector identification in a new, highly contiguous assembly of the strawberry crown rot pathogen Phytophthora cactorum.</title>
        <authorList>
            <person name="Armitage A.D."/>
            <person name="Nellist C.F."/>
            <person name="Bates H."/>
            <person name="Vickerstaff R.J."/>
            <person name="Harrison R.J."/>
        </authorList>
    </citation>
    <scope>NUCLEOTIDE SEQUENCE</scope>
    <source>
        <strain evidence="2">15-7</strain>
        <strain evidence="3">4032</strain>
        <strain evidence="4">4040</strain>
        <strain evidence="5">P415</strain>
        <strain evidence="6">P421</strain>
    </source>
</reference>
<evidence type="ECO:0000313" key="6">
    <source>
        <dbReference type="EMBL" id="KAG3223484.1"/>
    </source>
</evidence>
<evidence type="ECO:0000313" key="8">
    <source>
        <dbReference type="Proteomes" id="UP000251314"/>
    </source>
</evidence>
<dbReference type="Proteomes" id="UP000774804">
    <property type="component" value="Unassembled WGS sequence"/>
</dbReference>
<dbReference type="VEuPathDB" id="FungiDB:PC110_g5514"/>
<evidence type="ECO:0000313" key="7">
    <source>
        <dbReference type="EMBL" id="RAW38219.1"/>
    </source>
</evidence>
<dbReference type="Proteomes" id="UP000697107">
    <property type="component" value="Unassembled WGS sequence"/>
</dbReference>
<dbReference type="EMBL" id="RCMI01000164">
    <property type="protein sequence ID" value="KAG2928990.1"/>
    <property type="molecule type" value="Genomic_DNA"/>
</dbReference>
<evidence type="ECO:0000313" key="3">
    <source>
        <dbReference type="EMBL" id="KAG2928990.1"/>
    </source>
</evidence>
<evidence type="ECO:0000256" key="1">
    <source>
        <dbReference type="SAM" id="Coils"/>
    </source>
</evidence>
<dbReference type="PANTHER" id="PTHR35796:SF3">
    <property type="entry name" value="BHLH DOMAIN-CONTAINING PROTEIN"/>
    <property type="match status" value="1"/>
</dbReference>
<organism evidence="7 8">
    <name type="scientific">Phytophthora cactorum</name>
    <dbReference type="NCBI Taxonomy" id="29920"/>
    <lineage>
        <taxon>Eukaryota</taxon>
        <taxon>Sar</taxon>
        <taxon>Stramenopiles</taxon>
        <taxon>Oomycota</taxon>
        <taxon>Peronosporomycetes</taxon>
        <taxon>Peronosporales</taxon>
        <taxon>Peronosporaceae</taxon>
        <taxon>Phytophthora</taxon>
    </lineage>
</organism>
<dbReference type="EMBL" id="RCMG01000190">
    <property type="protein sequence ID" value="KAG2860242.1"/>
    <property type="molecule type" value="Genomic_DNA"/>
</dbReference>
<proteinExistence type="predicted"/>
<dbReference type="Proteomes" id="UP000735874">
    <property type="component" value="Unassembled WGS sequence"/>
</dbReference>